<gene>
    <name evidence="2" type="ORF">Q8A70_12585</name>
</gene>
<proteinExistence type="predicted"/>
<keyword evidence="3" id="KW-1185">Reference proteome</keyword>
<dbReference type="Proteomes" id="UP001230156">
    <property type="component" value="Unassembled WGS sequence"/>
</dbReference>
<evidence type="ECO:0000256" key="1">
    <source>
        <dbReference type="SAM" id="MobiDB-lite"/>
    </source>
</evidence>
<dbReference type="EMBL" id="JAUYVI010000004">
    <property type="protein sequence ID" value="MDQ7248513.1"/>
    <property type="molecule type" value="Genomic_DNA"/>
</dbReference>
<feature type="compositionally biased region" description="Basic and acidic residues" evidence="1">
    <location>
        <begin position="269"/>
        <end position="282"/>
    </location>
</feature>
<dbReference type="CDD" id="cd00130">
    <property type="entry name" value="PAS"/>
    <property type="match status" value="1"/>
</dbReference>
<comment type="caution">
    <text evidence="2">The sequence shown here is derived from an EMBL/GenBank/DDBJ whole genome shotgun (WGS) entry which is preliminary data.</text>
</comment>
<dbReference type="NCBIfam" id="TIGR00229">
    <property type="entry name" value="sensory_box"/>
    <property type="match status" value="1"/>
</dbReference>
<name>A0ABU0YNZ2_9PROT</name>
<organism evidence="2 3">
    <name type="scientific">Dongia sedimenti</name>
    <dbReference type="NCBI Taxonomy" id="3064282"/>
    <lineage>
        <taxon>Bacteria</taxon>
        <taxon>Pseudomonadati</taxon>
        <taxon>Pseudomonadota</taxon>
        <taxon>Alphaproteobacteria</taxon>
        <taxon>Rhodospirillales</taxon>
        <taxon>Dongiaceae</taxon>
        <taxon>Dongia</taxon>
    </lineage>
</organism>
<evidence type="ECO:0000313" key="2">
    <source>
        <dbReference type="EMBL" id="MDQ7248513.1"/>
    </source>
</evidence>
<protein>
    <submittedName>
        <fullName evidence="2">PAS domain-containing protein</fullName>
    </submittedName>
</protein>
<dbReference type="InterPro" id="IPR000014">
    <property type="entry name" value="PAS"/>
</dbReference>
<dbReference type="RefSeq" id="WP_379956642.1">
    <property type="nucleotide sequence ID" value="NZ_JAUYVI010000004.1"/>
</dbReference>
<evidence type="ECO:0000313" key="3">
    <source>
        <dbReference type="Proteomes" id="UP001230156"/>
    </source>
</evidence>
<reference evidence="3" key="1">
    <citation type="submission" date="2023-08" db="EMBL/GenBank/DDBJ databases">
        <title>Rhodospirillaceae gen. nov., a novel taxon isolated from the Yangtze River Yuezi River estuary sludge.</title>
        <authorList>
            <person name="Ruan L."/>
        </authorList>
    </citation>
    <scope>NUCLEOTIDE SEQUENCE [LARGE SCALE GENOMIC DNA]</scope>
    <source>
        <strain evidence="3">R-7</strain>
    </source>
</reference>
<sequence>MIPGLSRRQRWNATMADTWDMSFLVDQATQIQEARGNLSRHFGMLQQVLIGKHLVNFIGDDDRLAFMRMMGRLSQRNWTEVVSVTFRTPMSGEHKVALQARPGSGPMAWWLLLTENGAETARPIAEVSDGDALATEDEFAAVASAAAAGAGKPLDLSVFRAHALTVSPSGAGLSAAKHAELEQKIGETLIDNAAGGVVSRPEPGHYTLMHDKDIPADHIAGKITETAAEVGVPAATLGLSHKTEPAAPDADAAAMRDLMRNMRQSLSGRTERKPGGFMEKMKSLVGIN</sequence>
<feature type="region of interest" description="Disordered" evidence="1">
    <location>
        <begin position="265"/>
        <end position="288"/>
    </location>
</feature>
<dbReference type="InterPro" id="IPR035965">
    <property type="entry name" value="PAS-like_dom_sf"/>
</dbReference>
<dbReference type="SUPFAM" id="SSF55785">
    <property type="entry name" value="PYP-like sensor domain (PAS domain)"/>
    <property type="match status" value="1"/>
</dbReference>
<accession>A0ABU0YNZ2</accession>